<keyword evidence="2" id="KW-1185">Reference proteome</keyword>
<evidence type="ECO:0000313" key="1">
    <source>
        <dbReference type="EnsemblMetazoa" id="GPAI013427-PA"/>
    </source>
</evidence>
<sequence>MGLKQVPHTFHGDLVVKCLRDHIVDPKNMLHRGVNKKYFTHDHLILLPTSNLVRTTLSKCLAQERRAALMSLRYNKRSHDKNQGQLNFKKTVGKMLHVTLLLVDIKELHKLKLNYK</sequence>
<dbReference type="EnsemblMetazoa" id="GPAI013427-RA">
    <property type="protein sequence ID" value="GPAI013427-PA"/>
    <property type="gene ID" value="GPAI013427"/>
</dbReference>
<accession>A0A1A9ZG04</accession>
<reference evidence="2" key="1">
    <citation type="submission" date="2014-03" db="EMBL/GenBank/DDBJ databases">
        <authorList>
            <person name="Aksoy S."/>
            <person name="Warren W."/>
            <person name="Wilson R.K."/>
        </authorList>
    </citation>
    <scope>NUCLEOTIDE SEQUENCE [LARGE SCALE GENOMIC DNA]</scope>
    <source>
        <strain evidence="2">IAEA</strain>
    </source>
</reference>
<name>A0A1A9ZG04_GLOPL</name>
<dbReference type="VEuPathDB" id="VectorBase:GPAI013427"/>
<reference evidence="1" key="2">
    <citation type="submission" date="2020-05" db="UniProtKB">
        <authorList>
            <consortium name="EnsemblMetazoa"/>
        </authorList>
    </citation>
    <scope>IDENTIFICATION</scope>
    <source>
        <strain evidence="1">IAEA</strain>
    </source>
</reference>
<proteinExistence type="predicted"/>
<dbReference type="Proteomes" id="UP000092445">
    <property type="component" value="Unassembled WGS sequence"/>
</dbReference>
<evidence type="ECO:0000313" key="2">
    <source>
        <dbReference type="Proteomes" id="UP000092445"/>
    </source>
</evidence>
<organism evidence="1 2">
    <name type="scientific">Glossina pallidipes</name>
    <name type="common">Tsetse fly</name>
    <dbReference type="NCBI Taxonomy" id="7398"/>
    <lineage>
        <taxon>Eukaryota</taxon>
        <taxon>Metazoa</taxon>
        <taxon>Ecdysozoa</taxon>
        <taxon>Arthropoda</taxon>
        <taxon>Hexapoda</taxon>
        <taxon>Insecta</taxon>
        <taxon>Pterygota</taxon>
        <taxon>Neoptera</taxon>
        <taxon>Endopterygota</taxon>
        <taxon>Diptera</taxon>
        <taxon>Brachycera</taxon>
        <taxon>Muscomorpha</taxon>
        <taxon>Hippoboscoidea</taxon>
        <taxon>Glossinidae</taxon>
        <taxon>Glossina</taxon>
    </lineage>
</organism>
<dbReference type="AlphaFoldDB" id="A0A1A9ZG04"/>
<protein>
    <submittedName>
        <fullName evidence="1">Uncharacterized protein</fullName>
    </submittedName>
</protein>